<feature type="domain" description="C2" evidence="1">
    <location>
        <begin position="150"/>
        <end position="178"/>
    </location>
</feature>
<comment type="caution">
    <text evidence="2">The sequence shown here is derived from an EMBL/GenBank/DDBJ whole genome shotgun (WGS) entry which is preliminary data.</text>
</comment>
<gene>
    <name evidence="2" type="ORF">FNV43_RR04391</name>
</gene>
<sequence length="224" mass="24614">MVGAPTVVVILAFEASIFPNHLLLPVRTLDSSECSLSQLSSCFCYCSEPWLPTSVCSTVNTLRRSFLKSFMAVRGSRTVRRTFDFGRTHVKKLDFKLKIIGGDISSIPAISDAIEETIRDALEDSITWPVRKIVPILPGDYSDLDLKPVGTLEVKLVQAKNLTNKDLVGKSDPYAVISEDVSTQHLTVRISDDEGVQASELIGYAHVALKDLVPGKVKDVWVVP</sequence>
<dbReference type="Gene3D" id="2.60.40.150">
    <property type="entry name" value="C2 domain"/>
    <property type="match status" value="1"/>
</dbReference>
<organism evidence="2 3">
    <name type="scientific">Rhamnella rubrinervis</name>
    <dbReference type="NCBI Taxonomy" id="2594499"/>
    <lineage>
        <taxon>Eukaryota</taxon>
        <taxon>Viridiplantae</taxon>
        <taxon>Streptophyta</taxon>
        <taxon>Embryophyta</taxon>
        <taxon>Tracheophyta</taxon>
        <taxon>Spermatophyta</taxon>
        <taxon>Magnoliopsida</taxon>
        <taxon>eudicotyledons</taxon>
        <taxon>Gunneridae</taxon>
        <taxon>Pentapetalae</taxon>
        <taxon>rosids</taxon>
        <taxon>fabids</taxon>
        <taxon>Rosales</taxon>
        <taxon>Rhamnaceae</taxon>
        <taxon>rhamnoid group</taxon>
        <taxon>Rhamneae</taxon>
        <taxon>Rhamnella</taxon>
    </lineage>
</organism>
<dbReference type="InterPro" id="IPR035892">
    <property type="entry name" value="C2_domain_sf"/>
</dbReference>
<dbReference type="EMBL" id="VOIH02000002">
    <property type="protein sequence ID" value="KAF3453949.1"/>
    <property type="molecule type" value="Genomic_DNA"/>
</dbReference>
<dbReference type="InterPro" id="IPR000008">
    <property type="entry name" value="C2_dom"/>
</dbReference>
<name>A0A8K0MQ09_9ROSA</name>
<dbReference type="Proteomes" id="UP000796880">
    <property type="component" value="Unassembled WGS sequence"/>
</dbReference>
<keyword evidence="3" id="KW-1185">Reference proteome</keyword>
<feature type="domain" description="C2" evidence="1">
    <location>
        <begin position="182"/>
        <end position="221"/>
    </location>
</feature>
<dbReference type="AlphaFoldDB" id="A0A8K0MQ09"/>
<dbReference type="GO" id="GO:0008289">
    <property type="term" value="F:lipid binding"/>
    <property type="evidence" value="ECO:0007669"/>
    <property type="project" value="InterPro"/>
</dbReference>
<evidence type="ECO:0000313" key="2">
    <source>
        <dbReference type="EMBL" id="KAF3453949.1"/>
    </source>
</evidence>
<proteinExistence type="predicted"/>
<dbReference type="InterPro" id="IPR045050">
    <property type="entry name" value="Synaptotagmin_plant"/>
</dbReference>
<accession>A0A8K0MQ09</accession>
<reference evidence="2" key="1">
    <citation type="submission" date="2020-03" db="EMBL/GenBank/DDBJ databases">
        <title>A high-quality chromosome-level genome assembly of a woody plant with both climbing and erect habits, Rhamnella rubrinervis.</title>
        <authorList>
            <person name="Lu Z."/>
            <person name="Yang Y."/>
            <person name="Zhu X."/>
            <person name="Sun Y."/>
        </authorList>
    </citation>
    <scope>NUCLEOTIDE SEQUENCE</scope>
    <source>
        <strain evidence="2">BYM</strain>
        <tissue evidence="2">Leaf</tissue>
    </source>
</reference>
<dbReference type="SUPFAM" id="SSF49562">
    <property type="entry name" value="C2 domain (Calcium/lipid-binding domain, CaLB)"/>
    <property type="match status" value="1"/>
</dbReference>
<dbReference type="PANTHER" id="PTHR10774:SF178">
    <property type="entry name" value="SYNAPTOTAGMIN-4"/>
    <property type="match status" value="1"/>
</dbReference>
<dbReference type="GO" id="GO:0005783">
    <property type="term" value="C:endoplasmic reticulum"/>
    <property type="evidence" value="ECO:0007669"/>
    <property type="project" value="TreeGrafter"/>
</dbReference>
<evidence type="ECO:0000313" key="3">
    <source>
        <dbReference type="Proteomes" id="UP000796880"/>
    </source>
</evidence>
<evidence type="ECO:0000259" key="1">
    <source>
        <dbReference type="Pfam" id="PF00168"/>
    </source>
</evidence>
<dbReference type="OrthoDB" id="67700at2759"/>
<protein>
    <recommendedName>
        <fullName evidence="1">C2 domain-containing protein</fullName>
    </recommendedName>
</protein>
<dbReference type="Pfam" id="PF00168">
    <property type="entry name" value="C2"/>
    <property type="match status" value="2"/>
</dbReference>
<dbReference type="PANTHER" id="PTHR10774">
    <property type="entry name" value="EXTENDED SYNAPTOTAGMIN-RELATED"/>
    <property type="match status" value="1"/>
</dbReference>
<dbReference type="CDD" id="cd00030">
    <property type="entry name" value="C2"/>
    <property type="match status" value="1"/>
</dbReference>